<dbReference type="Proteomes" id="UP000037923">
    <property type="component" value="Unassembled WGS sequence"/>
</dbReference>
<dbReference type="GO" id="GO:0141133">
    <property type="term" value="F:diphthine methyl ester synthase activity"/>
    <property type="evidence" value="ECO:0007669"/>
    <property type="project" value="UniProtKB-EC"/>
</dbReference>
<comment type="catalytic activity">
    <reaction evidence="8">
        <text>2-[(3S)-amino-3-carboxypropyl]-L-histidyl-[translation elongation factor 2] + 4 S-adenosyl-L-methionine = diphthine methyl ester-[translation elongation factor 2] + 4 S-adenosyl-L-homocysteine + 3 H(+)</text>
        <dbReference type="Rhea" id="RHEA:42652"/>
        <dbReference type="Rhea" id="RHEA-COMP:9749"/>
        <dbReference type="Rhea" id="RHEA-COMP:10173"/>
        <dbReference type="ChEBI" id="CHEBI:15378"/>
        <dbReference type="ChEBI" id="CHEBI:57856"/>
        <dbReference type="ChEBI" id="CHEBI:59789"/>
        <dbReference type="ChEBI" id="CHEBI:73995"/>
        <dbReference type="ChEBI" id="CHEBI:79005"/>
        <dbReference type="EC" id="2.1.1.314"/>
    </reaction>
</comment>
<name>A0A0M9FZ66_LEPPY</name>
<keyword evidence="7 9" id="KW-0949">S-adenosyl-L-methionine</keyword>
<gene>
    <name evidence="11" type="ORF">ABB37_05937</name>
</gene>
<feature type="binding site" evidence="9">
    <location>
        <position position="162"/>
    </location>
    <ligand>
        <name>S-adenosyl-L-methionine</name>
        <dbReference type="ChEBI" id="CHEBI:59789"/>
    </ligand>
</feature>
<evidence type="ECO:0000256" key="7">
    <source>
        <dbReference type="ARBA" id="ARBA00022691"/>
    </source>
</evidence>
<dbReference type="GO" id="GO:0032259">
    <property type="term" value="P:methylation"/>
    <property type="evidence" value="ECO:0007669"/>
    <property type="project" value="UniProtKB-KW"/>
</dbReference>
<dbReference type="EMBL" id="LGTL01000012">
    <property type="protein sequence ID" value="KPA78866.1"/>
    <property type="molecule type" value="Genomic_DNA"/>
</dbReference>
<dbReference type="InterPro" id="IPR035996">
    <property type="entry name" value="4pyrrol_Methylase_sf"/>
</dbReference>
<comment type="similarity">
    <text evidence="3">Belongs to the diphthine synthase family.</text>
</comment>
<organism evidence="11 12">
    <name type="scientific">Leptomonas pyrrhocoris</name>
    <name type="common">Firebug parasite</name>
    <dbReference type="NCBI Taxonomy" id="157538"/>
    <lineage>
        <taxon>Eukaryota</taxon>
        <taxon>Discoba</taxon>
        <taxon>Euglenozoa</taxon>
        <taxon>Kinetoplastea</taxon>
        <taxon>Metakinetoplastina</taxon>
        <taxon>Trypanosomatida</taxon>
        <taxon>Trypanosomatidae</taxon>
        <taxon>Leishmaniinae</taxon>
        <taxon>Leptomonas</taxon>
    </lineage>
</organism>
<feature type="binding site" evidence="9">
    <location>
        <position position="9"/>
    </location>
    <ligand>
        <name>S-adenosyl-L-methionine</name>
        <dbReference type="ChEBI" id="CHEBI:59789"/>
    </ligand>
</feature>
<dbReference type="InterPro" id="IPR014777">
    <property type="entry name" value="4pyrrole_Mease_sub1"/>
</dbReference>
<protein>
    <recommendedName>
        <fullName evidence="4">diphthine methyl ester synthase</fullName>
        <ecNumber evidence="4">2.1.1.314</ecNumber>
    </recommendedName>
</protein>
<dbReference type="NCBIfam" id="TIGR00522">
    <property type="entry name" value="dph5"/>
    <property type="match status" value="1"/>
</dbReference>
<feature type="binding site" evidence="9">
    <location>
        <position position="222"/>
    </location>
    <ligand>
        <name>S-adenosyl-L-methionine</name>
        <dbReference type="ChEBI" id="CHEBI:59789"/>
    </ligand>
</feature>
<dbReference type="EC" id="2.1.1.314" evidence="4"/>
<dbReference type="PIRSF" id="PIRSF036432">
    <property type="entry name" value="Diphthine_synth"/>
    <property type="match status" value="1"/>
</dbReference>
<feature type="binding site" evidence="9">
    <location>
        <position position="247"/>
    </location>
    <ligand>
        <name>S-adenosyl-L-methionine</name>
        <dbReference type="ChEBI" id="CHEBI:59789"/>
    </ligand>
</feature>
<dbReference type="HAMAP" id="MF_01084">
    <property type="entry name" value="Diphthine_synth"/>
    <property type="match status" value="1"/>
</dbReference>
<feature type="domain" description="Tetrapyrrole methylase" evidence="10">
    <location>
        <begin position="1"/>
        <end position="237"/>
    </location>
</feature>
<dbReference type="OrthoDB" id="2516at2759"/>
<dbReference type="SUPFAM" id="SSF53790">
    <property type="entry name" value="Tetrapyrrole methylase"/>
    <property type="match status" value="1"/>
</dbReference>
<evidence type="ECO:0000256" key="5">
    <source>
        <dbReference type="ARBA" id="ARBA00022603"/>
    </source>
</evidence>
<dbReference type="Gene3D" id="3.30.950.10">
    <property type="entry name" value="Methyltransferase, Cobalt-precorrin-4 Transmethylase, Domain 2"/>
    <property type="match status" value="1"/>
</dbReference>
<dbReference type="UniPathway" id="UPA00559"/>
<dbReference type="GeneID" id="26906227"/>
<dbReference type="PANTHER" id="PTHR10882:SF0">
    <property type="entry name" value="DIPHTHINE METHYL ESTER SYNTHASE"/>
    <property type="match status" value="1"/>
</dbReference>
<evidence type="ECO:0000313" key="11">
    <source>
        <dbReference type="EMBL" id="KPA78866.1"/>
    </source>
</evidence>
<dbReference type="VEuPathDB" id="TriTrypDB:LpyrH10_12_1150"/>
<evidence type="ECO:0000256" key="1">
    <source>
        <dbReference type="ARBA" id="ARBA00004006"/>
    </source>
</evidence>
<evidence type="ECO:0000256" key="9">
    <source>
        <dbReference type="PIRSR" id="PIRSR036432-1"/>
    </source>
</evidence>
<feature type="binding site" evidence="9">
    <location>
        <position position="83"/>
    </location>
    <ligand>
        <name>S-adenosyl-L-methionine</name>
        <dbReference type="ChEBI" id="CHEBI:59789"/>
    </ligand>
</feature>
<dbReference type="FunFam" id="3.30.950.10:FF:000004">
    <property type="entry name" value="Diphthine synthase putative"/>
    <property type="match status" value="1"/>
</dbReference>
<evidence type="ECO:0000259" key="10">
    <source>
        <dbReference type="Pfam" id="PF00590"/>
    </source>
</evidence>
<dbReference type="OMA" id="HNASIMS"/>
<keyword evidence="12" id="KW-1185">Reference proteome</keyword>
<evidence type="ECO:0000313" key="12">
    <source>
        <dbReference type="Proteomes" id="UP000037923"/>
    </source>
</evidence>
<keyword evidence="5" id="KW-0489">Methyltransferase</keyword>
<dbReference type="AlphaFoldDB" id="A0A0M9FZ66"/>
<dbReference type="Pfam" id="PF00590">
    <property type="entry name" value="TP_methylase"/>
    <property type="match status" value="1"/>
</dbReference>
<dbReference type="GO" id="GO:0017183">
    <property type="term" value="P:protein histidyl modification to diphthamide"/>
    <property type="evidence" value="ECO:0007669"/>
    <property type="project" value="UniProtKB-UniPathway"/>
</dbReference>
<feature type="binding site" evidence="9">
    <location>
        <begin position="111"/>
        <end position="112"/>
    </location>
    <ligand>
        <name>S-adenosyl-L-methionine</name>
        <dbReference type="ChEBI" id="CHEBI:59789"/>
    </ligand>
</feature>
<feature type="binding site" evidence="9">
    <location>
        <position position="86"/>
    </location>
    <ligand>
        <name>S-adenosyl-L-methionine</name>
        <dbReference type="ChEBI" id="CHEBI:59789"/>
    </ligand>
</feature>
<dbReference type="CDD" id="cd11647">
    <property type="entry name" value="DHP5_DphB"/>
    <property type="match status" value="1"/>
</dbReference>
<evidence type="ECO:0000256" key="8">
    <source>
        <dbReference type="ARBA" id="ARBA00048752"/>
    </source>
</evidence>
<comment type="pathway">
    <text evidence="2">Protein modification; peptidyl-diphthamide biosynthesis.</text>
</comment>
<dbReference type="InterPro" id="IPR014776">
    <property type="entry name" value="4pyrrole_Mease_sub2"/>
</dbReference>
<evidence type="ECO:0000256" key="3">
    <source>
        <dbReference type="ARBA" id="ARBA00006729"/>
    </source>
</evidence>
<evidence type="ECO:0000256" key="4">
    <source>
        <dbReference type="ARBA" id="ARBA00011927"/>
    </source>
</evidence>
<dbReference type="FunFam" id="3.40.1010.10:FF:000004">
    <property type="entry name" value="Putative diphthine synthase"/>
    <property type="match status" value="1"/>
</dbReference>
<sequence>MFTLVGLGLGDASDITLKGMNAVKEADIVYLEAYTSFLINSNAEELSSAYDRPVVVADREMVESGVVLDDAKEKKVVLLVVGDVFGATTHSDLIVRCHEQGIECKAIHNASIINAVGCCGLQLYRFGQVISLCFWTETWRPDSWYDRLKSNRVAGIHTLVLLDIKVKEISDENLARGRKIYEAPRYMTIKQALEQLLEVESYKKEGAIAVDGSTFAVGVARVGSATQKIVAGSMKELLDADFGEPLHSLVIAGDVHECEQEHVNLFRLPQQ</sequence>
<reference evidence="11 12" key="1">
    <citation type="submission" date="2015-07" db="EMBL/GenBank/DDBJ databases">
        <title>High-quality genome of monoxenous trypanosomatid Leptomonas pyrrhocoris.</title>
        <authorList>
            <person name="Flegontov P."/>
            <person name="Butenko A."/>
            <person name="Firsov S."/>
            <person name="Vlcek C."/>
            <person name="Logacheva M.D."/>
            <person name="Field M."/>
            <person name="Filatov D."/>
            <person name="Flegontova O."/>
            <person name="Gerasimov E."/>
            <person name="Jackson A.P."/>
            <person name="Kelly S."/>
            <person name="Opperdoes F."/>
            <person name="O'Reilly A."/>
            <person name="Votypka J."/>
            <person name="Yurchenko V."/>
            <person name="Lukes J."/>
        </authorList>
    </citation>
    <scope>NUCLEOTIDE SEQUENCE [LARGE SCALE GENOMIC DNA]</scope>
    <source>
        <strain evidence="11">H10</strain>
    </source>
</reference>
<dbReference type="InterPro" id="IPR000878">
    <property type="entry name" value="4pyrrol_Mease"/>
</dbReference>
<keyword evidence="6" id="KW-0808">Transferase</keyword>
<evidence type="ECO:0000256" key="2">
    <source>
        <dbReference type="ARBA" id="ARBA00005156"/>
    </source>
</evidence>
<dbReference type="RefSeq" id="XP_015657305.1">
    <property type="nucleotide sequence ID" value="XM_015804171.1"/>
</dbReference>
<accession>A0A0M9FZ66</accession>
<dbReference type="PANTHER" id="PTHR10882">
    <property type="entry name" value="DIPHTHINE SYNTHASE"/>
    <property type="match status" value="1"/>
</dbReference>
<dbReference type="Gene3D" id="3.40.1010.10">
    <property type="entry name" value="Cobalt-precorrin-4 Transmethylase, Domain 1"/>
    <property type="match status" value="1"/>
</dbReference>
<evidence type="ECO:0000256" key="6">
    <source>
        <dbReference type="ARBA" id="ARBA00022679"/>
    </source>
</evidence>
<proteinExistence type="inferred from homology"/>
<comment type="caution">
    <text evidence="11">The sequence shown here is derived from an EMBL/GenBank/DDBJ whole genome shotgun (WGS) entry which is preliminary data.</text>
</comment>
<comment type="function">
    <text evidence="1">S-adenosyl-L-methionine-dependent methyltransferase that catalyzes four methylations of the modified target histidine residue in translation elongation factor 2 (EF-2), to form an intermediate called diphthine methyl ester. The four successive methylation reactions represent the second step of diphthamide biosynthesis.</text>
</comment>
<dbReference type="InterPro" id="IPR004551">
    <property type="entry name" value="Dphthn_synthase"/>
</dbReference>